<keyword evidence="3" id="KW-1185">Reference proteome</keyword>
<dbReference type="STRING" id="63057.A0A2P5C526"/>
<accession>A0A2P5C526</accession>
<organism evidence="2 3">
    <name type="scientific">Trema orientale</name>
    <name type="common">Charcoal tree</name>
    <name type="synonym">Celtis orientalis</name>
    <dbReference type="NCBI Taxonomy" id="63057"/>
    <lineage>
        <taxon>Eukaryota</taxon>
        <taxon>Viridiplantae</taxon>
        <taxon>Streptophyta</taxon>
        <taxon>Embryophyta</taxon>
        <taxon>Tracheophyta</taxon>
        <taxon>Spermatophyta</taxon>
        <taxon>Magnoliopsida</taxon>
        <taxon>eudicotyledons</taxon>
        <taxon>Gunneridae</taxon>
        <taxon>Pentapetalae</taxon>
        <taxon>rosids</taxon>
        <taxon>fabids</taxon>
        <taxon>Rosales</taxon>
        <taxon>Cannabaceae</taxon>
        <taxon>Trema</taxon>
    </lineage>
</organism>
<feature type="domain" description="Ankyrin repeat" evidence="1">
    <location>
        <begin position="2"/>
        <end position="38"/>
    </location>
</feature>
<name>A0A2P5C526_TREOI</name>
<dbReference type="EMBL" id="JXTC01000411">
    <property type="protein sequence ID" value="PON56182.1"/>
    <property type="molecule type" value="Genomic_DNA"/>
</dbReference>
<protein>
    <submittedName>
        <fullName evidence="2">Ankyrin repeat domain-containing protein</fullName>
    </submittedName>
</protein>
<evidence type="ECO:0000259" key="1">
    <source>
        <dbReference type="Pfam" id="PF11904"/>
    </source>
</evidence>
<proteinExistence type="predicted"/>
<dbReference type="AlphaFoldDB" id="A0A2P5C526"/>
<dbReference type="Pfam" id="PF11904">
    <property type="entry name" value="ANKRD13_C"/>
    <property type="match status" value="1"/>
</dbReference>
<feature type="non-terminal residue" evidence="2">
    <location>
        <position position="1"/>
    </location>
</feature>
<dbReference type="OrthoDB" id="1585644at2759"/>
<dbReference type="InParanoid" id="A0A2P5C526"/>
<sequence length="112" mass="12723">ANTSLARFDGLKIQCADQSFLFLGDSNSSHDITPRSLLTSIYRPSIDVTKTKLIGRTNWRRQESVFPFNSRKVANGDADMAGSEQVLPLELDKDDHYFLVVEVMMNLKRKMI</sequence>
<evidence type="ECO:0000313" key="2">
    <source>
        <dbReference type="EMBL" id="PON56182.1"/>
    </source>
</evidence>
<reference evidence="3" key="1">
    <citation type="submission" date="2016-06" db="EMBL/GenBank/DDBJ databases">
        <title>Parallel loss of symbiosis genes in relatives of nitrogen-fixing non-legume Parasponia.</title>
        <authorList>
            <person name="Van Velzen R."/>
            <person name="Holmer R."/>
            <person name="Bu F."/>
            <person name="Rutten L."/>
            <person name="Van Zeijl A."/>
            <person name="Liu W."/>
            <person name="Santuari L."/>
            <person name="Cao Q."/>
            <person name="Sharma T."/>
            <person name="Shen D."/>
            <person name="Roswanjaya Y."/>
            <person name="Wardhani T."/>
            <person name="Kalhor M.S."/>
            <person name="Jansen J."/>
            <person name="Van den Hoogen J."/>
            <person name="Gungor B."/>
            <person name="Hartog M."/>
            <person name="Hontelez J."/>
            <person name="Verver J."/>
            <person name="Yang W.-C."/>
            <person name="Schijlen E."/>
            <person name="Repin R."/>
            <person name="Schilthuizen M."/>
            <person name="Schranz E."/>
            <person name="Heidstra R."/>
            <person name="Miyata K."/>
            <person name="Fedorova E."/>
            <person name="Kohlen W."/>
            <person name="Bisseling T."/>
            <person name="Smit S."/>
            <person name="Geurts R."/>
        </authorList>
    </citation>
    <scope>NUCLEOTIDE SEQUENCE [LARGE SCALE GENOMIC DNA]</scope>
    <source>
        <strain evidence="3">cv. RG33-2</strain>
    </source>
</reference>
<dbReference type="Proteomes" id="UP000237000">
    <property type="component" value="Unassembled WGS sequence"/>
</dbReference>
<comment type="caution">
    <text evidence="2">The sequence shown here is derived from an EMBL/GenBank/DDBJ whole genome shotgun (WGS) entry which is preliminary data.</text>
</comment>
<evidence type="ECO:0000313" key="3">
    <source>
        <dbReference type="Proteomes" id="UP000237000"/>
    </source>
</evidence>
<gene>
    <name evidence="2" type="ORF">TorRG33x02_297020</name>
</gene>
<dbReference type="InterPro" id="IPR055285">
    <property type="entry name" value="ANKRD13_C"/>
</dbReference>